<proteinExistence type="inferred from homology"/>
<dbReference type="PANTHER" id="PTHR38603">
    <property type="entry name" value="CHAPERONE NAPD"/>
    <property type="match status" value="1"/>
</dbReference>
<comment type="subunit">
    <text evidence="4">Interacts with the cytoplasmic NapA precursor.</text>
</comment>
<gene>
    <name evidence="4" type="primary">napD</name>
    <name evidence="5" type="ORF">WH96_08260</name>
</gene>
<protein>
    <recommendedName>
        <fullName evidence="4">Chaperone NapD</fullName>
    </recommendedName>
    <alternativeName>
        <fullName evidence="4">NapA signal peptide-binding chaperone NapD</fullName>
    </alternativeName>
</protein>
<comment type="similarity">
    <text evidence="4">Belongs to the NapD family.</text>
</comment>
<dbReference type="Gene3D" id="3.30.70.920">
    <property type="match status" value="1"/>
</dbReference>
<keyword evidence="3 4" id="KW-0143">Chaperone</keyword>
<dbReference type="GO" id="GO:0005048">
    <property type="term" value="F:signal sequence binding"/>
    <property type="evidence" value="ECO:0007669"/>
    <property type="project" value="UniProtKB-UniRule"/>
</dbReference>
<evidence type="ECO:0000256" key="4">
    <source>
        <dbReference type="HAMAP-Rule" id="MF_02200"/>
    </source>
</evidence>
<dbReference type="GO" id="GO:0051224">
    <property type="term" value="P:negative regulation of protein transport"/>
    <property type="evidence" value="ECO:0007669"/>
    <property type="project" value="UniProtKB-UniRule"/>
</dbReference>
<keyword evidence="2 4" id="KW-0963">Cytoplasm</keyword>
<dbReference type="OrthoDB" id="8479649at2"/>
<dbReference type="GO" id="GO:0005737">
    <property type="term" value="C:cytoplasm"/>
    <property type="evidence" value="ECO:0007669"/>
    <property type="project" value="UniProtKB-SubCell"/>
</dbReference>
<evidence type="ECO:0000313" key="6">
    <source>
        <dbReference type="Proteomes" id="UP000035444"/>
    </source>
</evidence>
<comment type="function">
    <text evidence="4">Chaperone for NapA, the catalytic subunit of the periplasmic nitrate reductase. It binds directly and specifically to the twin-arginine signal peptide of NapA, preventing premature interaction with the Tat translocase and premature export.</text>
</comment>
<evidence type="ECO:0000313" key="5">
    <source>
        <dbReference type="EMBL" id="KLN61148.1"/>
    </source>
</evidence>
<dbReference type="EMBL" id="LAQL01000005">
    <property type="protein sequence ID" value="KLN61148.1"/>
    <property type="molecule type" value="Genomic_DNA"/>
</dbReference>
<comment type="caution">
    <text evidence="5">The sequence shown here is derived from an EMBL/GenBank/DDBJ whole genome shotgun (WGS) entry which is preliminary data.</text>
</comment>
<dbReference type="AlphaFoldDB" id="A0A0H2MFL3"/>
<evidence type="ECO:0000256" key="1">
    <source>
        <dbReference type="ARBA" id="ARBA00004496"/>
    </source>
</evidence>
<dbReference type="InterPro" id="IPR005623">
    <property type="entry name" value="Chaperone_NapD_NO3_reduct"/>
</dbReference>
<accession>A0A0H2MFL3</accession>
<keyword evidence="6" id="KW-1185">Reference proteome</keyword>
<dbReference type="Pfam" id="PF03927">
    <property type="entry name" value="NapD"/>
    <property type="match status" value="1"/>
</dbReference>
<dbReference type="Proteomes" id="UP000035444">
    <property type="component" value="Unassembled WGS sequence"/>
</dbReference>
<reference evidence="5 6" key="1">
    <citation type="submission" date="2015-03" db="EMBL/GenBank/DDBJ databases">
        <title>Genome Sequence of Kiloniella spongiae MEBiC09566, isolated from a marine sponge.</title>
        <authorList>
            <person name="Shao Z."/>
            <person name="Wang L."/>
            <person name="Li X."/>
        </authorList>
    </citation>
    <scope>NUCLEOTIDE SEQUENCE [LARGE SCALE GENOMIC DNA]</scope>
    <source>
        <strain evidence="5 6">MEBiC09566</strain>
    </source>
</reference>
<dbReference type="PANTHER" id="PTHR38603:SF1">
    <property type="entry name" value="CHAPERONE NAPD"/>
    <property type="match status" value="1"/>
</dbReference>
<comment type="subcellular location">
    <subcellularLocation>
        <location evidence="1 4">Cytoplasm</location>
    </subcellularLocation>
</comment>
<evidence type="ECO:0000256" key="3">
    <source>
        <dbReference type="ARBA" id="ARBA00023186"/>
    </source>
</evidence>
<dbReference type="RefSeq" id="WP_047763697.1">
    <property type="nucleotide sequence ID" value="NZ_LAQL01000005.1"/>
</dbReference>
<sequence length="112" mass="12464">MRQLTENNRATGTNPVITATVNNGFGNYDNMTDDTQLFISSHIAQTPPEHLEETLRAIMEHPHADVPMVDDKGKLVVLVDAPTSKDAIRTIESIQSLANVYSFTPVYQHEEV</sequence>
<evidence type="ECO:0000256" key="2">
    <source>
        <dbReference type="ARBA" id="ARBA00022490"/>
    </source>
</evidence>
<dbReference type="STRING" id="1489064.WH96_08260"/>
<dbReference type="HAMAP" id="MF_02200">
    <property type="entry name" value="NapD"/>
    <property type="match status" value="1"/>
</dbReference>
<name>A0A0H2MFL3_9PROT</name>
<organism evidence="5 6">
    <name type="scientific">Kiloniella spongiae</name>
    <dbReference type="NCBI Taxonomy" id="1489064"/>
    <lineage>
        <taxon>Bacteria</taxon>
        <taxon>Pseudomonadati</taxon>
        <taxon>Pseudomonadota</taxon>
        <taxon>Alphaproteobacteria</taxon>
        <taxon>Rhodospirillales</taxon>
        <taxon>Kiloniellaceae</taxon>
        <taxon>Kiloniella</taxon>
    </lineage>
</organism>